<dbReference type="SUPFAM" id="SSF53187">
    <property type="entry name" value="Zn-dependent exopeptidases"/>
    <property type="match status" value="1"/>
</dbReference>
<feature type="chain" id="PRO_5047420786" evidence="2">
    <location>
        <begin position="19"/>
        <end position="367"/>
    </location>
</feature>
<evidence type="ECO:0000256" key="1">
    <source>
        <dbReference type="ARBA" id="ARBA00022801"/>
    </source>
</evidence>
<keyword evidence="1" id="KW-0378">Hydrolase</keyword>
<dbReference type="Pfam" id="PF01520">
    <property type="entry name" value="Amidase_3"/>
    <property type="match status" value="1"/>
</dbReference>
<dbReference type="RefSeq" id="WP_380075826.1">
    <property type="nucleotide sequence ID" value="NZ_JBHRZF010000025.1"/>
</dbReference>
<proteinExistence type="predicted"/>
<protein>
    <submittedName>
        <fullName evidence="4">N-acetylmuramoyl-L-alanine amidase</fullName>
    </submittedName>
</protein>
<name>A0ABV8A2Z5_9DEIO</name>
<accession>A0ABV8A2Z5</accession>
<comment type="caution">
    <text evidence="4">The sequence shown here is derived from an EMBL/GenBank/DDBJ whole genome shotgun (WGS) entry which is preliminary data.</text>
</comment>
<evidence type="ECO:0000313" key="5">
    <source>
        <dbReference type="Proteomes" id="UP001595748"/>
    </source>
</evidence>
<gene>
    <name evidence="4" type="ORF">ACFOPQ_02660</name>
</gene>
<reference evidence="5" key="1">
    <citation type="journal article" date="2019" name="Int. J. Syst. Evol. Microbiol.">
        <title>The Global Catalogue of Microorganisms (GCM) 10K type strain sequencing project: providing services to taxonomists for standard genome sequencing and annotation.</title>
        <authorList>
            <consortium name="The Broad Institute Genomics Platform"/>
            <consortium name="The Broad Institute Genome Sequencing Center for Infectious Disease"/>
            <person name="Wu L."/>
            <person name="Ma J."/>
        </authorList>
    </citation>
    <scope>NUCLEOTIDE SEQUENCE [LARGE SCALE GENOMIC DNA]</scope>
    <source>
        <strain evidence="5">CCTCC AB 2013263</strain>
    </source>
</reference>
<dbReference type="InterPro" id="IPR050695">
    <property type="entry name" value="N-acetylmuramoyl_amidase_3"/>
</dbReference>
<feature type="signal peptide" evidence="2">
    <location>
        <begin position="1"/>
        <end position="18"/>
    </location>
</feature>
<keyword evidence="5" id="KW-1185">Reference proteome</keyword>
<evidence type="ECO:0000259" key="3">
    <source>
        <dbReference type="SMART" id="SM00646"/>
    </source>
</evidence>
<dbReference type="PANTHER" id="PTHR30404">
    <property type="entry name" value="N-ACETYLMURAMOYL-L-ALANINE AMIDASE"/>
    <property type="match status" value="1"/>
</dbReference>
<sequence length="367" mass="38717">MKYVNAFLISALASVALGAPRVGEHDGYTRVVFTLPKTTSYSSSFNNGKFTVKLGTTLKTEQGQLKAAGITGYSITGSTVTLSLAAGHNRAKVSVLNPDGKQPARLVIDVPGTPDTKVTMTTRIPPTPAAVARPASTRTVTRPKVVIDAGHGGIDPGMVSQWVIEKDVTLDVAVRLRRLLQARGVEVRLVRSSDRHLSSDKVTDLNARSSMAELGEVAAYISIHVNAGNPNAQGIETYYFGKPLGGASRSLAVLENGGGDVGLALTKRAANVAENVIGDILAQAKLSFSQQLAQKVQYNLLAATGAVNRGVHTDAFYVIRNPKTAAILTEIGFGSSPVEGPKLADPNYRQKIASGIAQALFSFLNVK</sequence>
<dbReference type="SMART" id="SM00646">
    <property type="entry name" value="Ami_3"/>
    <property type="match status" value="1"/>
</dbReference>
<dbReference type="InterPro" id="IPR002508">
    <property type="entry name" value="MurNAc-LAA_cat"/>
</dbReference>
<dbReference type="EMBL" id="JBHRZF010000025">
    <property type="protein sequence ID" value="MFC3859664.1"/>
    <property type="molecule type" value="Genomic_DNA"/>
</dbReference>
<feature type="domain" description="MurNAc-LAA" evidence="3">
    <location>
        <begin position="209"/>
        <end position="361"/>
    </location>
</feature>
<evidence type="ECO:0000313" key="4">
    <source>
        <dbReference type="EMBL" id="MFC3859664.1"/>
    </source>
</evidence>
<dbReference type="PANTHER" id="PTHR30404:SF0">
    <property type="entry name" value="N-ACETYLMURAMOYL-L-ALANINE AMIDASE AMIC"/>
    <property type="match status" value="1"/>
</dbReference>
<dbReference type="CDD" id="cd02696">
    <property type="entry name" value="MurNAc-LAA"/>
    <property type="match status" value="1"/>
</dbReference>
<keyword evidence="2" id="KW-0732">Signal</keyword>
<dbReference type="Gene3D" id="3.40.630.40">
    <property type="entry name" value="Zn-dependent exopeptidases"/>
    <property type="match status" value="1"/>
</dbReference>
<organism evidence="4 5">
    <name type="scientific">Deinococcus antarcticus</name>
    <dbReference type="NCBI Taxonomy" id="1298767"/>
    <lineage>
        <taxon>Bacteria</taxon>
        <taxon>Thermotogati</taxon>
        <taxon>Deinococcota</taxon>
        <taxon>Deinococci</taxon>
        <taxon>Deinococcales</taxon>
        <taxon>Deinococcaceae</taxon>
        <taxon>Deinococcus</taxon>
    </lineage>
</organism>
<dbReference type="Proteomes" id="UP001595748">
    <property type="component" value="Unassembled WGS sequence"/>
</dbReference>
<evidence type="ECO:0000256" key="2">
    <source>
        <dbReference type="SAM" id="SignalP"/>
    </source>
</evidence>